<name>A0ABY1QTL6_9BURK</name>
<comment type="caution">
    <text evidence="1">The sequence shown here is derived from an EMBL/GenBank/DDBJ whole genome shotgun (WGS) entry which is preliminary data.</text>
</comment>
<gene>
    <name evidence="1" type="ORF">SAMN06295970_13317</name>
</gene>
<sequence length="66" mass="7132">MVTMRVSSTEVQAGDIIYVFAQSADANAFQECVSALGVKYCELELPPLDKRYAQAGSVELDSVSTQ</sequence>
<dbReference type="RefSeq" id="WP_283445360.1">
    <property type="nucleotide sequence ID" value="NZ_FXUL01000033.1"/>
</dbReference>
<accession>A0ABY1QTL6</accession>
<reference evidence="1 2" key="1">
    <citation type="submission" date="2017-05" db="EMBL/GenBank/DDBJ databases">
        <authorList>
            <person name="Varghese N."/>
            <person name="Submissions S."/>
        </authorList>
    </citation>
    <scope>NUCLEOTIDE SEQUENCE [LARGE SCALE GENOMIC DNA]</scope>
    <source>
        <strain evidence="1 2">DSM 26001</strain>
    </source>
</reference>
<dbReference type="EMBL" id="FXUL01000033">
    <property type="protein sequence ID" value="SMP79895.1"/>
    <property type="molecule type" value="Genomic_DNA"/>
</dbReference>
<evidence type="ECO:0000313" key="2">
    <source>
        <dbReference type="Proteomes" id="UP001158049"/>
    </source>
</evidence>
<organism evidence="1 2">
    <name type="scientific">Noviherbaspirillum suwonense</name>
    <dbReference type="NCBI Taxonomy" id="1224511"/>
    <lineage>
        <taxon>Bacteria</taxon>
        <taxon>Pseudomonadati</taxon>
        <taxon>Pseudomonadota</taxon>
        <taxon>Betaproteobacteria</taxon>
        <taxon>Burkholderiales</taxon>
        <taxon>Oxalobacteraceae</taxon>
        <taxon>Noviherbaspirillum</taxon>
    </lineage>
</organism>
<keyword evidence="2" id="KW-1185">Reference proteome</keyword>
<evidence type="ECO:0000313" key="1">
    <source>
        <dbReference type="EMBL" id="SMP79895.1"/>
    </source>
</evidence>
<proteinExistence type="predicted"/>
<dbReference type="Proteomes" id="UP001158049">
    <property type="component" value="Unassembled WGS sequence"/>
</dbReference>
<protein>
    <submittedName>
        <fullName evidence="1">Uncharacterized protein</fullName>
    </submittedName>
</protein>